<dbReference type="OrthoDB" id="9809995at2"/>
<feature type="region of interest" description="Disordered" evidence="1">
    <location>
        <begin position="165"/>
        <end position="194"/>
    </location>
</feature>
<dbReference type="GO" id="GO:0002949">
    <property type="term" value="P:tRNA threonylcarbamoyladenosine modification"/>
    <property type="evidence" value="ECO:0007669"/>
    <property type="project" value="InterPro"/>
</dbReference>
<dbReference type="InterPro" id="IPR043129">
    <property type="entry name" value="ATPase_NBD"/>
</dbReference>
<dbReference type="InterPro" id="IPR022496">
    <property type="entry name" value="T6A_TsaB"/>
</dbReference>
<evidence type="ECO:0000313" key="4">
    <source>
        <dbReference type="Proteomes" id="UP000048949"/>
    </source>
</evidence>
<dbReference type="Pfam" id="PF00814">
    <property type="entry name" value="TsaD"/>
    <property type="match status" value="1"/>
</dbReference>
<dbReference type="PANTHER" id="PTHR11735:SF11">
    <property type="entry name" value="TRNA THREONYLCARBAMOYLADENOSINE BIOSYNTHESIS PROTEIN TSAB"/>
    <property type="match status" value="1"/>
</dbReference>
<keyword evidence="4" id="KW-1185">Reference proteome</keyword>
<dbReference type="AlphaFoldDB" id="A0A0U1NM92"/>
<name>A0A0U1NM92_9RHOB</name>
<dbReference type="NCBIfam" id="TIGR03725">
    <property type="entry name" value="T6A_YeaZ"/>
    <property type="match status" value="1"/>
</dbReference>
<sequence length="194" mass="19889">MILAFDTSGPHIAVCVLDGDTVCAASFDEMAKGQAEQLFPKIEDALAKAGATYADITRIGVGTGPGNFTGIRISVSAARGLALSLGVPAIGVTALEAYALDAPQPVVSLVDAKRGNVYAQRFGTDPTEPVFTDVESANPDGIATVTAQTAAHQIAVAIAKLTAAKSPQDAPPTPFYMRPADAAPSRDTPPRILA</sequence>
<organism evidence="3 4">
    <name type="scientific">Nereida ignava</name>
    <dbReference type="NCBI Taxonomy" id="282199"/>
    <lineage>
        <taxon>Bacteria</taxon>
        <taxon>Pseudomonadati</taxon>
        <taxon>Pseudomonadota</taxon>
        <taxon>Alphaproteobacteria</taxon>
        <taxon>Rhodobacterales</taxon>
        <taxon>Roseobacteraceae</taxon>
        <taxon>Nereida</taxon>
    </lineage>
</organism>
<dbReference type="EMBL" id="CVQV01000009">
    <property type="protein sequence ID" value="CRK75846.1"/>
    <property type="molecule type" value="Genomic_DNA"/>
</dbReference>
<dbReference type="GO" id="GO:0005829">
    <property type="term" value="C:cytosol"/>
    <property type="evidence" value="ECO:0007669"/>
    <property type="project" value="TreeGrafter"/>
</dbReference>
<dbReference type="RefSeq" id="WP_048599259.1">
    <property type="nucleotide sequence ID" value="NZ_CBFHGK010000004.1"/>
</dbReference>
<evidence type="ECO:0000313" key="3">
    <source>
        <dbReference type="EMBL" id="CRK75846.1"/>
    </source>
</evidence>
<dbReference type="Gene3D" id="3.30.420.40">
    <property type="match status" value="2"/>
</dbReference>
<dbReference type="SUPFAM" id="SSF53067">
    <property type="entry name" value="Actin-like ATPase domain"/>
    <property type="match status" value="1"/>
</dbReference>
<dbReference type="Proteomes" id="UP000048949">
    <property type="component" value="Unassembled WGS sequence"/>
</dbReference>
<dbReference type="InterPro" id="IPR000905">
    <property type="entry name" value="Gcp-like_dom"/>
</dbReference>
<dbReference type="STRING" id="282199.GCA_001049735_01900"/>
<gene>
    <name evidence="3" type="primary">gcp_2</name>
    <name evidence="3" type="ORF">NIG5292_01901</name>
</gene>
<reference evidence="3 4" key="1">
    <citation type="submission" date="2015-04" db="EMBL/GenBank/DDBJ databases">
        <authorList>
            <person name="Syromyatnikov M.Y."/>
            <person name="Popov V.N."/>
        </authorList>
    </citation>
    <scope>NUCLEOTIDE SEQUENCE [LARGE SCALE GENOMIC DNA]</scope>
    <source>
        <strain evidence="3 4">CECT 5292</strain>
    </source>
</reference>
<feature type="domain" description="Gcp-like" evidence="2">
    <location>
        <begin position="31"/>
        <end position="120"/>
    </location>
</feature>
<evidence type="ECO:0000259" key="2">
    <source>
        <dbReference type="Pfam" id="PF00814"/>
    </source>
</evidence>
<accession>A0A0U1NM92</accession>
<dbReference type="PANTHER" id="PTHR11735">
    <property type="entry name" value="TRNA N6-ADENOSINE THREONYLCARBAMOYLTRANSFERASE"/>
    <property type="match status" value="1"/>
</dbReference>
<evidence type="ECO:0000256" key="1">
    <source>
        <dbReference type="SAM" id="MobiDB-lite"/>
    </source>
</evidence>
<protein>
    <submittedName>
        <fullName evidence="3">T(6)A37 threonylcarbamoyladenosine biosynthesis protein</fullName>
    </submittedName>
</protein>
<proteinExistence type="predicted"/>